<evidence type="ECO:0000313" key="2">
    <source>
        <dbReference type="Proteomes" id="UP000219215"/>
    </source>
</evidence>
<reference evidence="2" key="1">
    <citation type="submission" date="2017-09" db="EMBL/GenBank/DDBJ databases">
        <authorList>
            <person name="Regsiter A."/>
            <person name="William W."/>
        </authorList>
    </citation>
    <scope>NUCLEOTIDE SEQUENCE [LARGE SCALE GENOMIC DNA]</scope>
    <source>
        <strain evidence="2">500-1</strain>
    </source>
</reference>
<dbReference type="EMBL" id="LT907975">
    <property type="protein sequence ID" value="SOB58930.1"/>
    <property type="molecule type" value="Genomic_DNA"/>
</dbReference>
<sequence>MRSNMNTPMMFVFGVFHINTSLWDLIYFLSFEPHEGQFPTDVSSELKTSPHFGQVVSSGTVFDMEFHNR</sequence>
<keyword evidence="2" id="KW-1185">Reference proteome</keyword>
<organism evidence="1 2">
    <name type="scientific">Pseudodesulfovibrio profundus</name>
    <dbReference type="NCBI Taxonomy" id="57320"/>
    <lineage>
        <taxon>Bacteria</taxon>
        <taxon>Pseudomonadati</taxon>
        <taxon>Thermodesulfobacteriota</taxon>
        <taxon>Desulfovibrionia</taxon>
        <taxon>Desulfovibrionales</taxon>
        <taxon>Desulfovibrionaceae</taxon>
    </lineage>
</organism>
<protein>
    <submittedName>
        <fullName evidence="1">Uncharacterized protein</fullName>
    </submittedName>
</protein>
<dbReference type="AlphaFoldDB" id="A0A2C8F8H1"/>
<gene>
    <name evidence="1" type="ORF">DPRO_2026</name>
</gene>
<dbReference type="Proteomes" id="UP000219215">
    <property type="component" value="Chromosome DPRO"/>
</dbReference>
<accession>A0A2C8F8H1</accession>
<name>A0A2C8F8H1_9BACT</name>
<dbReference type="KEGG" id="pprf:DPRO_2026"/>
<proteinExistence type="predicted"/>
<evidence type="ECO:0000313" key="1">
    <source>
        <dbReference type="EMBL" id="SOB58930.1"/>
    </source>
</evidence>